<evidence type="ECO:0000256" key="10">
    <source>
        <dbReference type="RuleBase" id="RU368072"/>
    </source>
</evidence>
<keyword evidence="7 10" id="KW-0539">Nucleus</keyword>
<comment type="subunit">
    <text evidence="10">Component of the NDC80 complex.</text>
</comment>
<comment type="subcellular location">
    <subcellularLocation>
        <location evidence="10">Chromosome</location>
        <location evidence="10">Centromere</location>
        <location evidence="10">Kinetochore</location>
    </subcellularLocation>
    <subcellularLocation>
        <location evidence="10">Nucleus</location>
    </subcellularLocation>
</comment>
<evidence type="ECO:0000313" key="15">
    <source>
        <dbReference type="Proteomes" id="UP000039865"/>
    </source>
</evidence>
<evidence type="ECO:0000256" key="7">
    <source>
        <dbReference type="ARBA" id="ARBA00023242"/>
    </source>
</evidence>
<dbReference type="OrthoDB" id="10639300at2759"/>
<feature type="region of interest" description="Disordered" evidence="12">
    <location>
        <begin position="156"/>
        <end position="184"/>
    </location>
</feature>
<dbReference type="InParanoid" id="A0A078B6M0"/>
<comment type="function">
    <text evidence="10">Acts as a component of the essential kinetochore-associated NDC80 complex, which is required for chromosome segregation and spindle checkpoint activity.</text>
</comment>
<keyword evidence="3 10" id="KW-0132">Cell division</keyword>
<dbReference type="Pfam" id="PF03801">
    <property type="entry name" value="Ndc80_HEC"/>
    <property type="match status" value="1"/>
</dbReference>
<dbReference type="EMBL" id="CCKQ01017048">
    <property type="protein sequence ID" value="CDW88927.1"/>
    <property type="molecule type" value="Genomic_DNA"/>
</dbReference>
<evidence type="ECO:0000256" key="11">
    <source>
        <dbReference type="SAM" id="Coils"/>
    </source>
</evidence>
<keyword evidence="9 10" id="KW-0137">Centromere</keyword>
<dbReference type="InterPro" id="IPR038273">
    <property type="entry name" value="Ndc80_sf"/>
</dbReference>
<dbReference type="GO" id="GO:0051315">
    <property type="term" value="P:attachment of mitotic spindle microtubules to kinetochore"/>
    <property type="evidence" value="ECO:0007669"/>
    <property type="project" value="UniProtKB-UniRule"/>
</dbReference>
<feature type="coiled-coil region" evidence="11">
    <location>
        <begin position="475"/>
        <end position="509"/>
    </location>
</feature>
<dbReference type="PANTHER" id="PTHR10643:SF2">
    <property type="entry name" value="KINETOCHORE PROTEIN NDC80 HOMOLOG"/>
    <property type="match status" value="1"/>
</dbReference>
<dbReference type="AlphaFoldDB" id="A0A078B6M0"/>
<proteinExistence type="inferred from homology"/>
<dbReference type="GO" id="GO:0005634">
    <property type="term" value="C:nucleus"/>
    <property type="evidence" value="ECO:0007669"/>
    <property type="project" value="UniProtKB-SubCell"/>
</dbReference>
<evidence type="ECO:0000256" key="5">
    <source>
        <dbReference type="ARBA" id="ARBA00022838"/>
    </source>
</evidence>
<evidence type="ECO:0000256" key="2">
    <source>
        <dbReference type="ARBA" id="ARBA00022454"/>
    </source>
</evidence>
<evidence type="ECO:0000256" key="4">
    <source>
        <dbReference type="ARBA" id="ARBA00022776"/>
    </source>
</evidence>
<sequence length="651" mass="76683">MSQGKVKQYQLKIRGQTFELKPSEDFNYSAINQNDRMRNYLKAKYAANLIQIQDNNGIKNFKTINGLQAASIIYHLIKQFAPNYNVQPKFEENEILQIFNMLKYPGTIRSDAIKAVGAQTTIAFLIRALYWLYLVTKIYFIRKEPQIEDQEDDFIQEADNEDMSNYDSKRKSRKSLNEEDAEMGDEDELWYEPYEQIFLDILVETSAYSSYQTPHQTTYDLNNQVKLKLRPVIKLMMHEYQEYLYQNEEVEFHQIYEQVCSMVHQKINDQKYAIDDKLLKINAIQEQIQDAEGYIPNIDQLQKENEQIRLNIEEVKNQHKIKGLKINQKHDSIQKLKTLIEQEKLKQQEIQQEIQQINLIVKEQPITKHEADLIIRERDENQAQIQKAELSLKNLEELRRTTESQITQTDKEVANTAQTVNQVLVSLKLQEQGRMTEATPGKYSKGIHIKMLQNGQFDNSVDMIRDVAPIVEELKLKWRDKLDQYSEDKQRLNQVIVQVEIDKRNLEEEIKRIIAFNEHQNKNMAGVGISKASEKIRKDYENMKLKLNQLELENEDLKKQVLNGETEIKDLELEFQRIKEENEDESKKFYHEINELQQISNGLMADIKAFKRQIGGFCEGMKVDLKSYYDGLAQIFRQNEGQSQGIQQQNQ</sequence>
<gene>
    <name evidence="14" type="primary">Contig5803.g6213</name>
    <name evidence="14" type="ORF">STYLEM_18052</name>
</gene>
<keyword evidence="15" id="KW-1185">Reference proteome</keyword>
<dbReference type="GO" id="GO:0051301">
    <property type="term" value="P:cell division"/>
    <property type="evidence" value="ECO:0007669"/>
    <property type="project" value="UniProtKB-UniRule"/>
</dbReference>
<keyword evidence="2 10" id="KW-0158">Chromosome</keyword>
<dbReference type="Gene3D" id="1.10.418.30">
    <property type="entry name" value="Ncd80 complex, Ncd80 subunit"/>
    <property type="match status" value="1"/>
</dbReference>
<comment type="similarity">
    <text evidence="1 10">Belongs to the NDC80/HEC1 family.</text>
</comment>
<feature type="coiled-coil region" evidence="11">
    <location>
        <begin position="533"/>
        <end position="613"/>
    </location>
</feature>
<dbReference type="InterPro" id="IPR005550">
    <property type="entry name" value="Kinetochore_Ndc80"/>
</dbReference>
<evidence type="ECO:0000313" key="14">
    <source>
        <dbReference type="EMBL" id="CDW88927.1"/>
    </source>
</evidence>
<name>A0A078B6M0_STYLE</name>
<dbReference type="InterPro" id="IPR055260">
    <property type="entry name" value="Ndc80_CH"/>
</dbReference>
<dbReference type="PANTHER" id="PTHR10643">
    <property type="entry name" value="KINETOCHORE PROTEIN NDC80"/>
    <property type="match status" value="1"/>
</dbReference>
<accession>A0A078B6M0</accession>
<feature type="coiled-coil region" evidence="11">
    <location>
        <begin position="298"/>
        <end position="412"/>
    </location>
</feature>
<keyword evidence="6 11" id="KW-0175">Coiled coil</keyword>
<dbReference type="GO" id="GO:0031262">
    <property type="term" value="C:Ndc80 complex"/>
    <property type="evidence" value="ECO:0007669"/>
    <property type="project" value="UniProtKB-UniRule"/>
</dbReference>
<dbReference type="Proteomes" id="UP000039865">
    <property type="component" value="Unassembled WGS sequence"/>
</dbReference>
<evidence type="ECO:0000256" key="9">
    <source>
        <dbReference type="ARBA" id="ARBA00023328"/>
    </source>
</evidence>
<evidence type="ECO:0000256" key="6">
    <source>
        <dbReference type="ARBA" id="ARBA00023054"/>
    </source>
</evidence>
<keyword evidence="4 10" id="KW-0498">Mitosis</keyword>
<evidence type="ECO:0000256" key="8">
    <source>
        <dbReference type="ARBA" id="ARBA00023306"/>
    </source>
</evidence>
<keyword evidence="8 10" id="KW-0131">Cell cycle</keyword>
<protein>
    <recommendedName>
        <fullName evidence="10">Kinetochore protein NDC80</fullName>
    </recommendedName>
</protein>
<reference evidence="14 15" key="1">
    <citation type="submission" date="2014-06" db="EMBL/GenBank/DDBJ databases">
        <authorList>
            <person name="Swart Estienne"/>
        </authorList>
    </citation>
    <scope>NUCLEOTIDE SEQUENCE [LARGE SCALE GENOMIC DNA]</scope>
    <source>
        <strain evidence="14 15">130c</strain>
    </source>
</reference>
<evidence type="ECO:0000256" key="3">
    <source>
        <dbReference type="ARBA" id="ARBA00022618"/>
    </source>
</evidence>
<evidence type="ECO:0000256" key="1">
    <source>
        <dbReference type="ARBA" id="ARBA00007050"/>
    </source>
</evidence>
<evidence type="ECO:0000259" key="13">
    <source>
        <dbReference type="Pfam" id="PF03801"/>
    </source>
</evidence>
<keyword evidence="5 10" id="KW-0995">Kinetochore</keyword>
<feature type="domain" description="Kinetochore protein Ndc80 CH" evidence="13">
    <location>
        <begin position="69"/>
        <end position="137"/>
    </location>
</feature>
<evidence type="ECO:0000256" key="12">
    <source>
        <dbReference type="SAM" id="MobiDB-lite"/>
    </source>
</evidence>
<organism evidence="14 15">
    <name type="scientific">Stylonychia lemnae</name>
    <name type="common">Ciliate</name>
    <dbReference type="NCBI Taxonomy" id="5949"/>
    <lineage>
        <taxon>Eukaryota</taxon>
        <taxon>Sar</taxon>
        <taxon>Alveolata</taxon>
        <taxon>Ciliophora</taxon>
        <taxon>Intramacronucleata</taxon>
        <taxon>Spirotrichea</taxon>
        <taxon>Stichotrichia</taxon>
        <taxon>Sporadotrichida</taxon>
        <taxon>Oxytrichidae</taxon>
        <taxon>Stylonychinae</taxon>
        <taxon>Stylonychia</taxon>
    </lineage>
</organism>